<protein>
    <recommendedName>
        <fullName evidence="3">DUF4351 domain-containing protein</fullName>
    </recommendedName>
</protein>
<organism evidence="1 2">
    <name type="scientific">Nocardia arthritidis</name>
    <dbReference type="NCBI Taxonomy" id="228602"/>
    <lineage>
        <taxon>Bacteria</taxon>
        <taxon>Bacillati</taxon>
        <taxon>Actinomycetota</taxon>
        <taxon>Actinomycetes</taxon>
        <taxon>Mycobacteriales</taxon>
        <taxon>Nocardiaceae</taxon>
        <taxon>Nocardia</taxon>
    </lineage>
</organism>
<name>A0A6G9YCF7_9NOCA</name>
<accession>A0A6G9YCF7</accession>
<dbReference type="Proteomes" id="UP000503540">
    <property type="component" value="Chromosome"/>
</dbReference>
<sequence length="66" mass="7448">MTTADRLLAKGEAKGRADTLRRQLALKFKSVPDQFTRLIDTATPEQMRTWTDRIIDAASPEEVFAP</sequence>
<evidence type="ECO:0008006" key="3">
    <source>
        <dbReference type="Google" id="ProtNLM"/>
    </source>
</evidence>
<keyword evidence="2" id="KW-1185">Reference proteome</keyword>
<gene>
    <name evidence="1" type="ORF">F5544_15410</name>
</gene>
<dbReference type="EMBL" id="CP046172">
    <property type="protein sequence ID" value="QIS10965.1"/>
    <property type="molecule type" value="Genomic_DNA"/>
</dbReference>
<evidence type="ECO:0000313" key="1">
    <source>
        <dbReference type="EMBL" id="QIS10965.1"/>
    </source>
</evidence>
<evidence type="ECO:0000313" key="2">
    <source>
        <dbReference type="Proteomes" id="UP000503540"/>
    </source>
</evidence>
<dbReference type="RefSeq" id="WP_167473860.1">
    <property type="nucleotide sequence ID" value="NZ_CP046172.1"/>
</dbReference>
<dbReference type="KEGG" id="nah:F5544_15410"/>
<reference evidence="1 2" key="1">
    <citation type="journal article" date="2019" name="ACS Chem. Biol.">
        <title>Identification and Mobilization of a Cryptic Antibiotic Biosynthesis Gene Locus from a Human-Pathogenic Nocardia Isolate.</title>
        <authorList>
            <person name="Herisse M."/>
            <person name="Ishida K."/>
            <person name="Porter J.L."/>
            <person name="Howden B."/>
            <person name="Hertweck C."/>
            <person name="Stinear T.P."/>
            <person name="Pidot S.J."/>
        </authorList>
    </citation>
    <scope>NUCLEOTIDE SEQUENCE [LARGE SCALE GENOMIC DNA]</scope>
    <source>
        <strain evidence="1 2">AUSMDU00012717</strain>
    </source>
</reference>
<dbReference type="AlphaFoldDB" id="A0A6G9YCF7"/>
<proteinExistence type="predicted"/>